<dbReference type="PANTHER" id="PTHR23133">
    <property type="entry name" value="IMIDAZOLEGLYCEROL-PHOSPHATE DEHYDRATASE HIS7"/>
    <property type="match status" value="1"/>
</dbReference>
<dbReference type="SUPFAM" id="SSF54211">
    <property type="entry name" value="Ribosomal protein S5 domain 2-like"/>
    <property type="match status" value="2"/>
</dbReference>
<keyword evidence="3 5" id="KW-0368">Histidine biosynthesis</keyword>
<sequence>MISRTRTTKETSVEISLEVAPTEQTVSIKTGCPFMDHMITLLAFHGGWSLTVSAQGDDVDDHHIAEDLAITLGSAVLKSLEGRTYRRYGWCAMPMDGTLVLTSVDLSGRGSLTSDLPFPTEKCGSFDTELIEEFWRAFARESRSTVHLRALSVDNSHHLAEATFKGMGQALRQALEDDRSVRSTKGVLV</sequence>
<gene>
    <name evidence="5" type="primary">hisB</name>
    <name evidence="6" type="ORF">SAMN06275492_10520</name>
</gene>
<dbReference type="EC" id="4.2.1.19" evidence="5"/>
<dbReference type="InterPro" id="IPR038494">
    <property type="entry name" value="IGPD_sf"/>
</dbReference>
<evidence type="ECO:0000313" key="6">
    <source>
        <dbReference type="EMBL" id="SMG18376.1"/>
    </source>
</evidence>
<dbReference type="Gene3D" id="3.30.230.40">
    <property type="entry name" value="Imidazole glycerol phosphate dehydratase, domain 1"/>
    <property type="match status" value="2"/>
</dbReference>
<dbReference type="InterPro" id="IPR000807">
    <property type="entry name" value="ImidazoleglycerolP_deHydtase"/>
</dbReference>
<evidence type="ECO:0000256" key="2">
    <source>
        <dbReference type="ARBA" id="ARBA00022605"/>
    </source>
</evidence>
<dbReference type="FunFam" id="3.30.230.40:FF:000003">
    <property type="entry name" value="Imidazoleglycerol-phosphate dehydratase HisB"/>
    <property type="match status" value="1"/>
</dbReference>
<evidence type="ECO:0000256" key="4">
    <source>
        <dbReference type="ARBA" id="ARBA00023239"/>
    </source>
</evidence>
<dbReference type="Proteomes" id="UP000193355">
    <property type="component" value="Unassembled WGS sequence"/>
</dbReference>
<organism evidence="6 7">
    <name type="scientific">Dethiosulfovibrio salsuginis</name>
    <dbReference type="NCBI Taxonomy" id="561720"/>
    <lineage>
        <taxon>Bacteria</taxon>
        <taxon>Thermotogati</taxon>
        <taxon>Synergistota</taxon>
        <taxon>Synergistia</taxon>
        <taxon>Synergistales</taxon>
        <taxon>Dethiosulfovibrionaceae</taxon>
        <taxon>Dethiosulfovibrio</taxon>
    </lineage>
</organism>
<dbReference type="InterPro" id="IPR020565">
    <property type="entry name" value="ImidazoleglycerP_deHydtase_CS"/>
</dbReference>
<dbReference type="InterPro" id="IPR020568">
    <property type="entry name" value="Ribosomal_Su5_D2-typ_SF"/>
</dbReference>
<dbReference type="RefSeq" id="WP_085543921.1">
    <property type="nucleotide sequence ID" value="NZ_FXBB01000005.1"/>
</dbReference>
<name>A0A1X7IV04_9BACT</name>
<keyword evidence="4 5" id="KW-0456">Lyase</keyword>
<comment type="subcellular location">
    <subcellularLocation>
        <location evidence="5">Cytoplasm</location>
    </subcellularLocation>
</comment>
<dbReference type="Pfam" id="PF00475">
    <property type="entry name" value="IGPD"/>
    <property type="match status" value="1"/>
</dbReference>
<dbReference type="GO" id="GO:0005737">
    <property type="term" value="C:cytoplasm"/>
    <property type="evidence" value="ECO:0007669"/>
    <property type="project" value="UniProtKB-SubCell"/>
</dbReference>
<accession>A0A1X7IV04</accession>
<dbReference type="EMBL" id="FXBB01000005">
    <property type="protein sequence ID" value="SMG18376.1"/>
    <property type="molecule type" value="Genomic_DNA"/>
</dbReference>
<dbReference type="AlphaFoldDB" id="A0A1X7IV04"/>
<evidence type="ECO:0000256" key="3">
    <source>
        <dbReference type="ARBA" id="ARBA00023102"/>
    </source>
</evidence>
<evidence type="ECO:0000256" key="5">
    <source>
        <dbReference type="HAMAP-Rule" id="MF_00076"/>
    </source>
</evidence>
<keyword evidence="5" id="KW-0963">Cytoplasm</keyword>
<dbReference type="UniPathway" id="UPA00031">
    <property type="reaction ID" value="UER00011"/>
</dbReference>
<dbReference type="HAMAP" id="MF_00076">
    <property type="entry name" value="HisB"/>
    <property type="match status" value="1"/>
</dbReference>
<dbReference type="PROSITE" id="PS00954">
    <property type="entry name" value="IGP_DEHYDRATASE_1"/>
    <property type="match status" value="1"/>
</dbReference>
<comment type="similarity">
    <text evidence="5">Belongs to the imidazoleglycerol-phosphate dehydratase family.</text>
</comment>
<dbReference type="STRING" id="561720.SAMN06275492_10520"/>
<dbReference type="CDD" id="cd07914">
    <property type="entry name" value="IGPD"/>
    <property type="match status" value="1"/>
</dbReference>
<reference evidence="7" key="1">
    <citation type="submission" date="2017-04" db="EMBL/GenBank/DDBJ databases">
        <authorList>
            <person name="Varghese N."/>
            <person name="Submissions S."/>
        </authorList>
    </citation>
    <scope>NUCLEOTIDE SEQUENCE [LARGE SCALE GENOMIC DNA]</scope>
    <source>
        <strain evidence="7">USBA 82</strain>
    </source>
</reference>
<comment type="catalytic activity">
    <reaction evidence="5">
        <text>D-erythro-1-(imidazol-4-yl)glycerol 3-phosphate = 3-(imidazol-4-yl)-2-oxopropyl phosphate + H2O</text>
        <dbReference type="Rhea" id="RHEA:11040"/>
        <dbReference type="ChEBI" id="CHEBI:15377"/>
        <dbReference type="ChEBI" id="CHEBI:57766"/>
        <dbReference type="ChEBI" id="CHEBI:58278"/>
        <dbReference type="EC" id="4.2.1.19"/>
    </reaction>
</comment>
<comment type="pathway">
    <text evidence="1 5">Amino-acid biosynthesis; L-histidine biosynthesis; L-histidine from 5-phospho-alpha-D-ribose 1-diphosphate: step 6/9.</text>
</comment>
<dbReference type="GO" id="GO:0000105">
    <property type="term" value="P:L-histidine biosynthetic process"/>
    <property type="evidence" value="ECO:0007669"/>
    <property type="project" value="UniProtKB-UniRule"/>
</dbReference>
<evidence type="ECO:0000256" key="1">
    <source>
        <dbReference type="ARBA" id="ARBA00005047"/>
    </source>
</evidence>
<keyword evidence="2 5" id="KW-0028">Amino-acid biosynthesis</keyword>
<proteinExistence type="inferred from homology"/>
<dbReference type="GO" id="GO:0004424">
    <property type="term" value="F:imidazoleglycerol-phosphate dehydratase activity"/>
    <property type="evidence" value="ECO:0007669"/>
    <property type="project" value="UniProtKB-UniRule"/>
</dbReference>
<protein>
    <recommendedName>
        <fullName evidence="5">Imidazoleglycerol-phosphate dehydratase</fullName>
        <shortName evidence="5">IGPD</shortName>
        <ecNumber evidence="5">4.2.1.19</ecNumber>
    </recommendedName>
</protein>
<dbReference type="PANTHER" id="PTHR23133:SF2">
    <property type="entry name" value="IMIDAZOLEGLYCEROL-PHOSPHATE DEHYDRATASE"/>
    <property type="match status" value="1"/>
</dbReference>
<dbReference type="OrthoDB" id="9790411at2"/>
<evidence type="ECO:0000313" key="7">
    <source>
        <dbReference type="Proteomes" id="UP000193355"/>
    </source>
</evidence>
<keyword evidence="7" id="KW-1185">Reference proteome</keyword>